<evidence type="ECO:0000256" key="2">
    <source>
        <dbReference type="ARBA" id="ARBA00023125"/>
    </source>
</evidence>
<evidence type="ECO:0000313" key="8">
    <source>
        <dbReference type="Proteomes" id="UP000221734"/>
    </source>
</evidence>
<accession>Q1Q0Q4</accession>
<evidence type="ECO:0000313" key="9">
    <source>
        <dbReference type="Proteomes" id="UP000501926"/>
    </source>
</evidence>
<sequence>MNTIKTQQFAKLLKALSGEIRLNIISYLASGEKCVCHIYKYFKLPQNLVSHHLGILRGSGLIKDRKEGKWVYYSLNERNIEKVTIFLQEIVQKKGEEKEEDSC</sequence>
<feature type="domain" description="HTH arsR-type" evidence="4">
    <location>
        <begin position="1"/>
        <end position="98"/>
    </location>
</feature>
<dbReference type="EMBL" id="CT573071">
    <property type="protein sequence ID" value="CAJ73585.1"/>
    <property type="molecule type" value="Genomic_DNA"/>
</dbReference>
<keyword evidence="2" id="KW-0238">DNA-binding</keyword>
<evidence type="ECO:0000313" key="7">
    <source>
        <dbReference type="EMBL" id="SOH02537.1"/>
    </source>
</evidence>
<dbReference type="SUPFAM" id="SSF46785">
    <property type="entry name" value="Winged helix' DNA-binding domain"/>
    <property type="match status" value="1"/>
</dbReference>
<dbReference type="PRINTS" id="PR00778">
    <property type="entry name" value="HTHARSR"/>
</dbReference>
<evidence type="ECO:0000259" key="4">
    <source>
        <dbReference type="PROSITE" id="PS50987"/>
    </source>
</evidence>
<reference evidence="6 9" key="5">
    <citation type="submission" date="2020-02" db="EMBL/GenBank/DDBJ databases">
        <title>Newly sequenced genome of strain CSTR1 showed variability in Candidatus Kuenenia stuttgartiensis genomes.</title>
        <authorList>
            <person name="Ding C."/>
            <person name="Adrian L."/>
        </authorList>
    </citation>
    <scope>NUCLEOTIDE SEQUENCE [LARGE SCALE GENOMIC DNA]</scope>
    <source>
        <strain evidence="6 9">CSTR1</strain>
    </source>
</reference>
<dbReference type="InterPro" id="IPR001845">
    <property type="entry name" value="HTH_ArsR_DNA-bd_dom"/>
</dbReference>
<reference evidence="5" key="2">
    <citation type="submission" date="2006-01" db="EMBL/GenBank/DDBJ databases">
        <authorList>
            <person name="Genoscope"/>
        </authorList>
    </citation>
    <scope>NUCLEOTIDE SEQUENCE</scope>
</reference>
<proteinExistence type="predicted"/>
<reference evidence="8" key="4">
    <citation type="submission" date="2017-10" db="EMBL/GenBank/DDBJ databases">
        <authorList>
            <person name="Frank J."/>
        </authorList>
    </citation>
    <scope>NUCLEOTIDE SEQUENCE [LARGE SCALE GENOMIC DNA]</scope>
</reference>
<dbReference type="Proteomes" id="UP000221734">
    <property type="component" value="Chromosome Kuenenia_stuttgartiensis_MBR1"/>
</dbReference>
<dbReference type="InterPro" id="IPR011991">
    <property type="entry name" value="ArsR-like_HTH"/>
</dbReference>
<keyword evidence="8" id="KW-1185">Reference proteome</keyword>
<dbReference type="CDD" id="cd00090">
    <property type="entry name" value="HTH_ARSR"/>
    <property type="match status" value="1"/>
</dbReference>
<evidence type="ECO:0000313" key="5">
    <source>
        <dbReference type="EMBL" id="CAJ73585.1"/>
    </source>
</evidence>
<dbReference type="Gene3D" id="1.10.10.10">
    <property type="entry name" value="Winged helix-like DNA-binding domain superfamily/Winged helix DNA-binding domain"/>
    <property type="match status" value="1"/>
</dbReference>
<dbReference type="EMBL" id="LT934425">
    <property type="protein sequence ID" value="SOH02537.1"/>
    <property type="molecule type" value="Genomic_DNA"/>
</dbReference>
<dbReference type="PANTHER" id="PTHR33154">
    <property type="entry name" value="TRANSCRIPTIONAL REGULATOR, ARSR FAMILY"/>
    <property type="match status" value="1"/>
</dbReference>
<dbReference type="NCBIfam" id="NF033788">
    <property type="entry name" value="HTH_metalloreg"/>
    <property type="match status" value="1"/>
</dbReference>
<gene>
    <name evidence="5" type="primary">arsR</name>
    <name evidence="7" type="synonym">arsR_1</name>
    <name evidence="6" type="ORF">KsCSTR_27900</name>
    <name evidence="7" type="ORF">KSMBR1_0015</name>
    <name evidence="5" type="ORF">kuste2833</name>
</gene>
<dbReference type="RefSeq" id="WP_099323503.1">
    <property type="nucleotide sequence ID" value="NZ_CP049055.1"/>
</dbReference>
<dbReference type="Pfam" id="PF01022">
    <property type="entry name" value="HTH_5"/>
    <property type="match status" value="1"/>
</dbReference>
<protein>
    <submittedName>
        <fullName evidence="6">Response regulator of the arsR family-like protein</fullName>
    </submittedName>
    <submittedName>
        <fullName evidence="5 7">Strongly similar to response regulator of the arsR family</fullName>
    </submittedName>
</protein>
<keyword evidence="3" id="KW-0804">Transcription</keyword>
<dbReference type="Proteomes" id="UP000501926">
    <property type="component" value="Chromosome"/>
</dbReference>
<dbReference type="OrthoDB" id="9802016at2"/>
<dbReference type="PANTHER" id="PTHR33154:SF18">
    <property type="entry name" value="ARSENICAL RESISTANCE OPERON REPRESSOR"/>
    <property type="match status" value="1"/>
</dbReference>
<reference evidence="5" key="1">
    <citation type="journal article" date="2006" name="Nature">
        <title>Deciphering the evolution and metabolism of an anammox bacterium from a community genome.</title>
        <authorList>
            <person name="Strous M."/>
            <person name="Pelletier E."/>
            <person name="Mangenot S."/>
            <person name="Rattei T."/>
            <person name="Lehner A."/>
            <person name="Taylor M.W."/>
            <person name="Horn M."/>
            <person name="Daims H."/>
            <person name="Bartol-Mavel D."/>
            <person name="Wincker P."/>
            <person name="Barbe V."/>
            <person name="Fonknechten N."/>
            <person name="Vallenet D."/>
            <person name="Segurens B."/>
            <person name="Schenowitz-Truong C."/>
            <person name="Medigue C."/>
            <person name="Collingro A."/>
            <person name="Snel B."/>
            <person name="Dutilh B.E."/>
            <person name="OpDenCamp H.J.M."/>
            <person name="vanDerDrift C."/>
            <person name="Cirpus I."/>
            <person name="vanDePas-Schoonen K.T."/>
            <person name="Harhangi H.R."/>
            <person name="vanNiftrik L."/>
            <person name="Schmid M."/>
            <person name="Keltjens J."/>
            <person name="vanDeVossenberg J."/>
            <person name="Kartal B."/>
            <person name="Meier H."/>
            <person name="Frishman D."/>
            <person name="Huynen M.A."/>
            <person name="Mewes H."/>
            <person name="Weissenbach J."/>
            <person name="Jetten M.S.M."/>
            <person name="Wagner M."/>
            <person name="LePaslier D."/>
        </authorList>
    </citation>
    <scope>NUCLEOTIDE SEQUENCE</scope>
</reference>
<organism evidence="5">
    <name type="scientific">Kuenenia stuttgartiensis</name>
    <dbReference type="NCBI Taxonomy" id="174633"/>
    <lineage>
        <taxon>Bacteria</taxon>
        <taxon>Pseudomonadati</taxon>
        <taxon>Planctomycetota</taxon>
        <taxon>Candidatus Brocadiia</taxon>
        <taxon>Candidatus Brocadiales</taxon>
        <taxon>Candidatus Brocadiaceae</taxon>
        <taxon>Candidatus Kuenenia</taxon>
    </lineage>
</organism>
<dbReference type="KEGG" id="kst:KSMBR1_0015"/>
<dbReference type="GO" id="GO:0003700">
    <property type="term" value="F:DNA-binding transcription factor activity"/>
    <property type="evidence" value="ECO:0007669"/>
    <property type="project" value="InterPro"/>
</dbReference>
<keyword evidence="1" id="KW-0805">Transcription regulation</keyword>
<dbReference type="GO" id="GO:0003677">
    <property type="term" value="F:DNA binding"/>
    <property type="evidence" value="ECO:0007669"/>
    <property type="project" value="UniProtKB-KW"/>
</dbReference>
<reference evidence="7" key="3">
    <citation type="submission" date="2017-10" db="EMBL/GenBank/DDBJ databases">
        <authorList>
            <person name="Banno H."/>
            <person name="Chua N.-H."/>
        </authorList>
    </citation>
    <scope>NUCLEOTIDE SEQUENCE [LARGE SCALE GENOMIC DNA]</scope>
    <source>
        <strain evidence="7">Kuenenia_mbr1_ru-nijmegen</strain>
    </source>
</reference>
<evidence type="ECO:0000313" key="6">
    <source>
        <dbReference type="EMBL" id="QII12169.1"/>
    </source>
</evidence>
<dbReference type="InterPro" id="IPR051081">
    <property type="entry name" value="HTH_MetalResp_TranReg"/>
</dbReference>
<dbReference type="InterPro" id="IPR036388">
    <property type="entry name" value="WH-like_DNA-bd_sf"/>
</dbReference>
<evidence type="ECO:0000256" key="1">
    <source>
        <dbReference type="ARBA" id="ARBA00023015"/>
    </source>
</evidence>
<name>Q1Q0Q4_KUEST</name>
<dbReference type="EMBL" id="CP049055">
    <property type="protein sequence ID" value="QII12169.1"/>
    <property type="molecule type" value="Genomic_DNA"/>
</dbReference>
<dbReference type="AlphaFoldDB" id="Q1Q0Q4"/>
<dbReference type="SMART" id="SM00418">
    <property type="entry name" value="HTH_ARSR"/>
    <property type="match status" value="1"/>
</dbReference>
<evidence type="ECO:0000256" key="3">
    <source>
        <dbReference type="ARBA" id="ARBA00023163"/>
    </source>
</evidence>
<dbReference type="PROSITE" id="PS50987">
    <property type="entry name" value="HTH_ARSR_2"/>
    <property type="match status" value="1"/>
</dbReference>
<dbReference type="InterPro" id="IPR036390">
    <property type="entry name" value="WH_DNA-bd_sf"/>
</dbReference>